<evidence type="ECO:0000313" key="3">
    <source>
        <dbReference type="Proteomes" id="UP001162483"/>
    </source>
</evidence>
<reference evidence="2" key="1">
    <citation type="submission" date="2023-05" db="EMBL/GenBank/DDBJ databases">
        <authorList>
            <person name="Stuckert A."/>
        </authorList>
    </citation>
    <scope>NUCLEOTIDE SEQUENCE</scope>
</reference>
<accession>A0ABN9EMD3</accession>
<feature type="region of interest" description="Disordered" evidence="1">
    <location>
        <begin position="23"/>
        <end position="64"/>
    </location>
</feature>
<organism evidence="2 3">
    <name type="scientific">Staurois parvus</name>
    <dbReference type="NCBI Taxonomy" id="386267"/>
    <lineage>
        <taxon>Eukaryota</taxon>
        <taxon>Metazoa</taxon>
        <taxon>Chordata</taxon>
        <taxon>Craniata</taxon>
        <taxon>Vertebrata</taxon>
        <taxon>Euteleostomi</taxon>
        <taxon>Amphibia</taxon>
        <taxon>Batrachia</taxon>
        <taxon>Anura</taxon>
        <taxon>Neobatrachia</taxon>
        <taxon>Ranoidea</taxon>
        <taxon>Ranidae</taxon>
        <taxon>Staurois</taxon>
    </lineage>
</organism>
<evidence type="ECO:0000313" key="2">
    <source>
        <dbReference type="EMBL" id="CAI9584538.1"/>
    </source>
</evidence>
<evidence type="ECO:0000256" key="1">
    <source>
        <dbReference type="SAM" id="MobiDB-lite"/>
    </source>
</evidence>
<proteinExistence type="predicted"/>
<sequence length="64" mass="7278">MFQKTTGPFMKRSATRACAVRTRLRSQKLSQPSAHNEDASLLEYRTASETDDTPRDRGTGTWLF</sequence>
<keyword evidence="3" id="KW-1185">Reference proteome</keyword>
<gene>
    <name evidence="2" type="ORF">SPARVUS_LOCUS10048688</name>
</gene>
<feature type="compositionally biased region" description="Basic and acidic residues" evidence="1">
    <location>
        <begin position="46"/>
        <end position="58"/>
    </location>
</feature>
<dbReference type="Proteomes" id="UP001162483">
    <property type="component" value="Unassembled WGS sequence"/>
</dbReference>
<protein>
    <submittedName>
        <fullName evidence="2">Uncharacterized protein</fullName>
    </submittedName>
</protein>
<dbReference type="EMBL" id="CATNWA010015560">
    <property type="protein sequence ID" value="CAI9584538.1"/>
    <property type="molecule type" value="Genomic_DNA"/>
</dbReference>
<comment type="caution">
    <text evidence="2">The sequence shown here is derived from an EMBL/GenBank/DDBJ whole genome shotgun (WGS) entry which is preliminary data.</text>
</comment>
<name>A0ABN9EMD3_9NEOB</name>
<feature type="non-terminal residue" evidence="2">
    <location>
        <position position="64"/>
    </location>
</feature>